<dbReference type="VEuPathDB" id="TriTrypDB:TcBrA4_0028670"/>
<dbReference type="VEuPathDB" id="TriTrypDB:TCDM_06362"/>
<evidence type="ECO:0000313" key="2">
    <source>
        <dbReference type="EMBL" id="PWV05107.1"/>
    </source>
</evidence>
<sequence length="201" mass="22992">MCWGWNCVMHVKLCKLLGVCPQVWGLLTEEKNDLHEVAMFLGKNGVNMPMWTILCGLPFFDDGRECISLTVHMEICLTTHERPWAFRKQRRAVLVAMKFSLEWLAFPGGVVKNESPLKRGFLTTFKVVGQTNIDNAFYLICQGNFGPRVGNNGFFYIPRGIFNLYVTGDAYIFIDAGAYMTLRGHRRNLYAARILPKKSWS</sequence>
<reference evidence="2 3" key="1">
    <citation type="journal article" date="2018" name="Microb. Genom.">
        <title>Expanding an expanded genome: long-read sequencing of Trypanosoma cruzi.</title>
        <authorList>
            <person name="Berna L."/>
            <person name="Rodriguez M."/>
            <person name="Chiribao M.L."/>
            <person name="Parodi-Talice A."/>
            <person name="Pita S."/>
            <person name="Rijo G."/>
            <person name="Alvarez-Valin F."/>
            <person name="Robello C."/>
        </authorList>
    </citation>
    <scope>NUCLEOTIDE SEQUENCE [LARGE SCALE GENOMIC DNA]</scope>
    <source>
        <strain evidence="2 3">TCC</strain>
    </source>
</reference>
<dbReference type="AlphaFoldDB" id="A0A2V2WA48"/>
<dbReference type="Proteomes" id="UP000246078">
    <property type="component" value="Unassembled WGS sequence"/>
</dbReference>
<dbReference type="SUPFAM" id="SSF54001">
    <property type="entry name" value="Cysteine proteinases"/>
    <property type="match status" value="1"/>
</dbReference>
<dbReference type="VEuPathDB" id="TriTrypDB:C4B63_18g301"/>
<dbReference type="VEuPathDB" id="TriTrypDB:ECC02_000084"/>
<name>A0A2V2WA48_TRYCR</name>
<dbReference type="EMBL" id="PRFC01000138">
    <property type="protein sequence ID" value="PWV05107.1"/>
    <property type="molecule type" value="Genomic_DNA"/>
</dbReference>
<organism evidence="2 3">
    <name type="scientific">Trypanosoma cruzi</name>
    <dbReference type="NCBI Taxonomy" id="5693"/>
    <lineage>
        <taxon>Eukaryota</taxon>
        <taxon>Discoba</taxon>
        <taxon>Euglenozoa</taxon>
        <taxon>Kinetoplastea</taxon>
        <taxon>Metakinetoplastina</taxon>
        <taxon>Trypanosomatida</taxon>
        <taxon>Trypanosomatidae</taxon>
        <taxon>Trypanosoma</taxon>
        <taxon>Schizotrypanum</taxon>
    </lineage>
</organism>
<comment type="caution">
    <text evidence="2">The sequence shown here is derived from an EMBL/GenBank/DDBJ whole genome shotgun (WGS) entry which is preliminary data.</text>
</comment>
<dbReference type="VEuPathDB" id="TriTrypDB:TcYC6_0097400"/>
<dbReference type="VEuPathDB" id="TriTrypDB:TcCLB.506941.194"/>
<gene>
    <name evidence="2" type="ORF">C3747_138g49</name>
</gene>
<feature type="signal peptide" evidence="1">
    <location>
        <begin position="1"/>
        <end position="25"/>
    </location>
</feature>
<dbReference type="VEuPathDB" id="TriTrypDB:TCSYLVIO_003273"/>
<proteinExistence type="predicted"/>
<protein>
    <submittedName>
        <fullName evidence="2">Uncharacterized protein</fullName>
    </submittedName>
</protein>
<dbReference type="VEuPathDB" id="TriTrypDB:Tc_MARK_1989"/>
<dbReference type="VEuPathDB" id="TriTrypDB:TcCL_ESM05284"/>
<dbReference type="VEuPathDB" id="TriTrypDB:TcG_05790"/>
<feature type="chain" id="PRO_5015966525" evidence="1">
    <location>
        <begin position="26"/>
        <end position="201"/>
    </location>
</feature>
<dbReference type="VEuPathDB" id="TriTrypDB:C3747_138g49"/>
<dbReference type="InterPro" id="IPR038765">
    <property type="entry name" value="Papain-like_cys_pep_sf"/>
</dbReference>
<evidence type="ECO:0000256" key="1">
    <source>
        <dbReference type="SAM" id="SignalP"/>
    </source>
</evidence>
<accession>A0A2V2WA48</accession>
<evidence type="ECO:0000313" key="3">
    <source>
        <dbReference type="Proteomes" id="UP000246078"/>
    </source>
</evidence>
<dbReference type="VEuPathDB" id="TriTrypDB:BCY84_01055"/>
<keyword evidence="1" id="KW-0732">Signal</keyword>